<dbReference type="InterPro" id="IPR008981">
    <property type="entry name" value="FMuLV_rcpt-bd"/>
</dbReference>
<dbReference type="InterPro" id="IPR018154">
    <property type="entry name" value="TLV/ENV_coat_polyprotein"/>
</dbReference>
<feature type="region of interest" description="Disordered" evidence="1">
    <location>
        <begin position="15"/>
        <end position="37"/>
    </location>
</feature>
<dbReference type="AlphaFoldDB" id="A0A7L0LRC7"/>
<dbReference type="Gene3D" id="3.90.310.10">
    <property type="entry name" value="ENV polyprotein, receptor-binding domain"/>
    <property type="match status" value="1"/>
</dbReference>
<gene>
    <name evidence="2" type="primary">Fv4_0</name>
    <name evidence="2" type="ORF">SYLVIR_R15409</name>
</gene>
<evidence type="ECO:0000313" key="3">
    <source>
        <dbReference type="Proteomes" id="UP000567822"/>
    </source>
</evidence>
<dbReference type="EMBL" id="VXAN01001120">
    <property type="protein sequence ID" value="NXK70432.1"/>
    <property type="molecule type" value="Genomic_DNA"/>
</dbReference>
<evidence type="ECO:0000256" key="1">
    <source>
        <dbReference type="SAM" id="MobiDB-lite"/>
    </source>
</evidence>
<feature type="region of interest" description="Disordered" evidence="1">
    <location>
        <begin position="260"/>
        <end position="285"/>
    </location>
</feature>
<proteinExistence type="predicted"/>
<feature type="non-terminal residue" evidence="2">
    <location>
        <position position="368"/>
    </location>
</feature>
<organism evidence="2 3">
    <name type="scientific">Sylvietta virens</name>
    <name type="common">Green crombec</name>
    <dbReference type="NCBI Taxonomy" id="208069"/>
    <lineage>
        <taxon>Eukaryota</taxon>
        <taxon>Metazoa</taxon>
        <taxon>Chordata</taxon>
        <taxon>Craniata</taxon>
        <taxon>Vertebrata</taxon>
        <taxon>Euteleostomi</taxon>
        <taxon>Archelosauria</taxon>
        <taxon>Archosauria</taxon>
        <taxon>Dinosauria</taxon>
        <taxon>Saurischia</taxon>
        <taxon>Theropoda</taxon>
        <taxon>Coelurosauria</taxon>
        <taxon>Aves</taxon>
        <taxon>Neognathae</taxon>
        <taxon>Neoaves</taxon>
        <taxon>Telluraves</taxon>
        <taxon>Australaves</taxon>
        <taxon>Passeriformes</taxon>
        <taxon>Sylvioidea</taxon>
        <taxon>Sylviidae</taxon>
        <taxon>Acrocephalinae</taxon>
        <taxon>Sylvietta</taxon>
    </lineage>
</organism>
<sequence>LSFCLQDMLMGRSTNAYTPVPDDSDEPPSRPVAPKSPTLVRPRQQRCFCVILLLGLIARGQASPDYYPHQPSGWVMQHLSNDKVFKEITTPSAPPFVLHITDLFPGQPKTDPYHPDIMNMYLSYWCPASNPGKRYCTSLGRGYSGHWGCETTVTTSGPTGEGWQPQEPDKFLQFTWAPIGCRKPLFNAGFYQNFYQDPKFRRCTDYNMTVLQPDHPTGATGRTWSVVLKAPKEWVNVQIIRLLPPALQSVGPNKVIKDSLRGKDTNHPKALPAKVTSVPTAPTDAPQTGRLAVSDLNPVFRMLEATFSSLNESNPNLTDSCWLCYDVKPPFYEGIALNIPFSYSTAEVPHQCRWNTPRRGITLRHVTG</sequence>
<dbReference type="Pfam" id="PF00429">
    <property type="entry name" value="TLV_coat"/>
    <property type="match status" value="1"/>
</dbReference>
<dbReference type="SUPFAM" id="SSF49830">
    <property type="entry name" value="ENV polyprotein, receptor-binding domain"/>
    <property type="match status" value="1"/>
</dbReference>
<feature type="non-terminal residue" evidence="2">
    <location>
        <position position="1"/>
    </location>
</feature>
<reference evidence="2 3" key="1">
    <citation type="submission" date="2019-09" db="EMBL/GenBank/DDBJ databases">
        <title>Bird 10,000 Genomes (B10K) Project - Family phase.</title>
        <authorList>
            <person name="Zhang G."/>
        </authorList>
    </citation>
    <scope>NUCLEOTIDE SEQUENCE [LARGE SCALE GENOMIC DNA]</scope>
    <source>
        <strain evidence="2">B10K-DU-009-59</strain>
        <tissue evidence="2">Muscle</tissue>
    </source>
</reference>
<dbReference type="Proteomes" id="UP000567822">
    <property type="component" value="Unassembled WGS sequence"/>
</dbReference>
<name>A0A7L0LRC7_9SYLV</name>
<evidence type="ECO:0000313" key="2">
    <source>
        <dbReference type="EMBL" id="NXK70432.1"/>
    </source>
</evidence>
<accession>A0A7L0LRC7</accession>
<protein>
    <submittedName>
        <fullName evidence="2">ENV2 protein</fullName>
    </submittedName>
</protein>
<keyword evidence="3" id="KW-1185">Reference proteome</keyword>
<comment type="caution">
    <text evidence="2">The sequence shown here is derived from an EMBL/GenBank/DDBJ whole genome shotgun (WGS) entry which is preliminary data.</text>
</comment>